<proteinExistence type="predicted"/>
<feature type="compositionally biased region" description="Basic and acidic residues" evidence="1">
    <location>
        <begin position="57"/>
        <end position="131"/>
    </location>
</feature>
<organism evidence="2 3">
    <name type="scientific">Prorocentrum cordatum</name>
    <dbReference type="NCBI Taxonomy" id="2364126"/>
    <lineage>
        <taxon>Eukaryota</taxon>
        <taxon>Sar</taxon>
        <taxon>Alveolata</taxon>
        <taxon>Dinophyceae</taxon>
        <taxon>Prorocentrales</taxon>
        <taxon>Prorocentraceae</taxon>
        <taxon>Prorocentrum</taxon>
    </lineage>
</organism>
<evidence type="ECO:0000313" key="2">
    <source>
        <dbReference type="EMBL" id="CAK0822183.1"/>
    </source>
</evidence>
<feature type="region of interest" description="Disordered" evidence="1">
    <location>
        <begin position="43"/>
        <end position="131"/>
    </location>
</feature>
<keyword evidence="3" id="KW-1185">Reference proteome</keyword>
<protein>
    <submittedName>
        <fullName evidence="2">Uncharacterized protein</fullName>
    </submittedName>
</protein>
<reference evidence="2" key="1">
    <citation type="submission" date="2023-10" db="EMBL/GenBank/DDBJ databases">
        <authorList>
            <person name="Chen Y."/>
            <person name="Shah S."/>
            <person name="Dougan E. K."/>
            <person name="Thang M."/>
            <person name="Chan C."/>
        </authorList>
    </citation>
    <scope>NUCLEOTIDE SEQUENCE [LARGE SCALE GENOMIC DNA]</scope>
</reference>
<dbReference type="Proteomes" id="UP001189429">
    <property type="component" value="Unassembled WGS sequence"/>
</dbReference>
<gene>
    <name evidence="2" type="ORF">PCOR1329_LOCUS23262</name>
</gene>
<evidence type="ECO:0000256" key="1">
    <source>
        <dbReference type="SAM" id="MobiDB-lite"/>
    </source>
</evidence>
<sequence>MKQQSFALSPLQQKLVEPLASHVPEAKAAHAWREPLEQDLVSEQKWVHEGRARHHERQAQDDEAQDGKWGDRRGEAQDEWDEQRGEDKKWDELWDEAQGEKWKQQRHQWREAVDQRQQAEKQKWPADEKEQWLSWNWDEEQQAQKQKWPADE</sequence>
<comment type="caution">
    <text evidence="2">The sequence shown here is derived from an EMBL/GenBank/DDBJ whole genome shotgun (WGS) entry which is preliminary data.</text>
</comment>
<dbReference type="EMBL" id="CAUYUJ010007858">
    <property type="protein sequence ID" value="CAK0822183.1"/>
    <property type="molecule type" value="Genomic_DNA"/>
</dbReference>
<accession>A0ABN9RV09</accession>
<evidence type="ECO:0000313" key="3">
    <source>
        <dbReference type="Proteomes" id="UP001189429"/>
    </source>
</evidence>
<name>A0ABN9RV09_9DINO</name>